<name>A0A4P8NQV7_9FUNG</name>
<gene>
    <name evidence="2" type="primary">iorf135</name>
</gene>
<keyword evidence="2" id="KW-0378">Hydrolase</keyword>
<proteinExistence type="predicted"/>
<keyword evidence="1" id="KW-0812">Transmembrane</keyword>
<keyword evidence="2" id="KW-0496">Mitochondrion</keyword>
<evidence type="ECO:0000256" key="1">
    <source>
        <dbReference type="SAM" id="Phobius"/>
    </source>
</evidence>
<protein>
    <submittedName>
        <fullName evidence="2">Homing endonuclease</fullName>
    </submittedName>
</protein>
<dbReference type="GO" id="GO:0004519">
    <property type="term" value="F:endonuclease activity"/>
    <property type="evidence" value="ECO:0007669"/>
    <property type="project" value="UniProtKB-KW"/>
</dbReference>
<sequence length="135" mass="15252">MVLTAISAYLEVLPKAFTYSTNTLPPHVNWTLNKPVSVWSLSISNVDALHYYVIYLFLAVPFQSIKGVYFLFWCIVVHLHKYGYFYLTEGKALVYQISCFINSGRYSTNPTPGPVIELDSIKKVLSLDLPVALSP</sequence>
<keyword evidence="1" id="KW-0472">Membrane</keyword>
<dbReference type="AlphaFoldDB" id="A0A4P8NQV7"/>
<dbReference type="SUPFAM" id="SSF55608">
    <property type="entry name" value="Homing endonucleases"/>
    <property type="match status" value="1"/>
</dbReference>
<dbReference type="EMBL" id="MK292694">
    <property type="protein sequence ID" value="QCQ69141.1"/>
    <property type="molecule type" value="Genomic_DNA"/>
</dbReference>
<keyword evidence="2" id="KW-0255">Endonuclease</keyword>
<geneLocation type="mitochondrion" evidence="2"/>
<keyword evidence="2" id="KW-0540">Nuclease</keyword>
<organism evidence="2">
    <name type="scientific">Powellomyces hirtus</name>
    <dbReference type="NCBI Taxonomy" id="109895"/>
    <lineage>
        <taxon>Eukaryota</taxon>
        <taxon>Fungi</taxon>
        <taxon>Fungi incertae sedis</taxon>
        <taxon>Chytridiomycota</taxon>
        <taxon>Chytridiomycota incertae sedis</taxon>
        <taxon>Chytridiomycetes</taxon>
        <taxon>Spizellomycetales</taxon>
        <taxon>Powellomycetaceae</taxon>
        <taxon>Powellomyces</taxon>
    </lineage>
</organism>
<keyword evidence="1" id="KW-1133">Transmembrane helix</keyword>
<evidence type="ECO:0000313" key="2">
    <source>
        <dbReference type="EMBL" id="QCQ69141.1"/>
    </source>
</evidence>
<dbReference type="InterPro" id="IPR027434">
    <property type="entry name" value="Homing_endonucl"/>
</dbReference>
<reference evidence="2" key="1">
    <citation type="journal article" date="2018" name="BMC Evol. Biol.">
        <title>The linear mitochondrial genome of the quarantine chytrid Synchytrium endobioticum; insights into the evolution and recent history of an obligate biotrophic plant pathogen.</title>
        <authorList>
            <person name="van de Vossenberg B.T.L.H."/>
            <person name="Brankovics B."/>
            <person name="Nguyen H.D.T."/>
            <person name="van Gent-Pelzer M.P.E."/>
            <person name="Smith D."/>
            <person name="Dadej K."/>
            <person name="Przetakiewicz J."/>
            <person name="Kreuze J.F."/>
            <person name="Boerma M."/>
            <person name="van Leeuwen G.C.M."/>
            <person name="Andre Levesque C."/>
            <person name="van der Lee T.A.J."/>
        </authorList>
    </citation>
    <scope>NUCLEOTIDE SEQUENCE</scope>
    <source>
        <strain evidence="2">CBS 809.83</strain>
    </source>
</reference>
<dbReference type="Gene3D" id="3.10.28.10">
    <property type="entry name" value="Homing endonucleases"/>
    <property type="match status" value="1"/>
</dbReference>
<accession>A0A4P8NQV7</accession>
<feature type="transmembrane region" description="Helical" evidence="1">
    <location>
        <begin position="49"/>
        <end position="76"/>
    </location>
</feature>